<dbReference type="AlphaFoldDB" id="A0A1Y2BZ48"/>
<dbReference type="GO" id="GO:0008180">
    <property type="term" value="C:COP9 signalosome"/>
    <property type="evidence" value="ECO:0007669"/>
    <property type="project" value="TreeGrafter"/>
</dbReference>
<feature type="domain" description="COP9 signalosome complex subunit 3 N-terminal helical repeats" evidence="2">
    <location>
        <begin position="70"/>
        <end position="246"/>
    </location>
</feature>
<dbReference type="Pfam" id="PF22788">
    <property type="entry name" value="COP9_hel_rpt"/>
    <property type="match status" value="1"/>
</dbReference>
<evidence type="ECO:0000313" key="4">
    <source>
        <dbReference type="Proteomes" id="UP000193642"/>
    </source>
</evidence>
<dbReference type="PANTHER" id="PTHR10758">
    <property type="entry name" value="26S PROTEASOME NON-ATPASE REGULATORY SUBUNIT 3/COP9 SIGNALOSOME COMPLEX SUBUNIT 3"/>
    <property type="match status" value="1"/>
</dbReference>
<reference evidence="3 4" key="1">
    <citation type="submission" date="2016-07" db="EMBL/GenBank/DDBJ databases">
        <title>Pervasive Adenine N6-methylation of Active Genes in Fungi.</title>
        <authorList>
            <consortium name="DOE Joint Genome Institute"/>
            <person name="Mondo S.J."/>
            <person name="Dannebaum R.O."/>
            <person name="Kuo R.C."/>
            <person name="Labutti K."/>
            <person name="Haridas S."/>
            <person name="Kuo A."/>
            <person name="Salamov A."/>
            <person name="Ahrendt S.R."/>
            <person name="Lipzen A."/>
            <person name="Sullivan W."/>
            <person name="Andreopoulos W.B."/>
            <person name="Clum A."/>
            <person name="Lindquist E."/>
            <person name="Daum C."/>
            <person name="Ramamoorthy G.K."/>
            <person name="Gryganskyi A."/>
            <person name="Culley D."/>
            <person name="Magnuson J.K."/>
            <person name="James T.Y."/>
            <person name="O'Malley M.A."/>
            <person name="Stajich J.E."/>
            <person name="Spatafora J.W."/>
            <person name="Visel A."/>
            <person name="Grigoriev I.V."/>
        </authorList>
    </citation>
    <scope>NUCLEOTIDE SEQUENCE [LARGE SCALE GENOMIC DNA]</scope>
    <source>
        <strain evidence="3 4">JEL800</strain>
    </source>
</reference>
<gene>
    <name evidence="3" type="ORF">BCR33DRAFT_853048</name>
</gene>
<comment type="caution">
    <text evidence="3">The sequence shown here is derived from an EMBL/GenBank/DDBJ whole genome shotgun (WGS) entry which is preliminary data.</text>
</comment>
<organism evidence="3 4">
    <name type="scientific">Rhizoclosmatium globosum</name>
    <dbReference type="NCBI Taxonomy" id="329046"/>
    <lineage>
        <taxon>Eukaryota</taxon>
        <taxon>Fungi</taxon>
        <taxon>Fungi incertae sedis</taxon>
        <taxon>Chytridiomycota</taxon>
        <taxon>Chytridiomycota incertae sedis</taxon>
        <taxon>Chytridiomycetes</taxon>
        <taxon>Chytridiales</taxon>
        <taxon>Chytriomycetaceae</taxon>
        <taxon>Rhizoclosmatium</taxon>
    </lineage>
</organism>
<proteinExistence type="predicted"/>
<evidence type="ECO:0000259" key="2">
    <source>
        <dbReference type="Pfam" id="PF22788"/>
    </source>
</evidence>
<accession>A0A1Y2BZ48</accession>
<sequence>MAAPSLTLQQAVAIVLDASTPSEQLVSSGPSSFLRAVRGLGDSELASFPIETLLNSGQLSQPFQAPFAVVLLSARLRSSATAAHQMFSATELATRLLPQTIQGFNDALAQFANAIAAFADRERNPRLAVAPLRNILTRIQTISRPGHHSLTKIHTLFLKYAILAKMHSYALPVVMNPLTAIEKSTHHVSITDFLLYSFYAGTLLSALKRYDDAVHHFRVCLAAPSKSGASAIQVEAWKKGSLVYFLSGPSSSDSAKLEKGGVARCMSTVVTRVVADESKKKLGEFLKNLENGKYQDLVGEVERLTQSLQNGHNLGLARQCINKSLAHRQILKLTKTYLTLSLPSILSSVSASLPPAHQSPAVIRKYLMELIESGKVAATIDESVDGGGMVTFHDSTSVPGQGYDFSVLEGKMREVVGIYERLSEMDRAVGASKEYLVKVAVVGDKGDRFGGYGGSSSGMGGLVSGMGSGMYGGASFDSEAAGDDDVLMDDDDMY</sequence>
<evidence type="ECO:0000313" key="3">
    <source>
        <dbReference type="EMBL" id="ORY39917.1"/>
    </source>
</evidence>
<dbReference type="InterPro" id="IPR055089">
    <property type="entry name" value="COP9_N"/>
</dbReference>
<evidence type="ECO:0000256" key="1">
    <source>
        <dbReference type="ARBA" id="ARBA00022490"/>
    </source>
</evidence>
<keyword evidence="1" id="KW-0963">Cytoplasm</keyword>
<dbReference type="Proteomes" id="UP000193642">
    <property type="component" value="Unassembled WGS sequence"/>
</dbReference>
<dbReference type="InterPro" id="IPR050756">
    <property type="entry name" value="CSN3"/>
</dbReference>
<dbReference type="PANTHER" id="PTHR10758:SF1">
    <property type="entry name" value="COP9 SIGNALOSOME COMPLEX SUBUNIT 3"/>
    <property type="match status" value="1"/>
</dbReference>
<dbReference type="STRING" id="329046.A0A1Y2BZ48"/>
<protein>
    <recommendedName>
        <fullName evidence="2">COP9 signalosome complex subunit 3 N-terminal helical repeats domain-containing protein</fullName>
    </recommendedName>
</protein>
<dbReference type="GO" id="GO:0006511">
    <property type="term" value="P:ubiquitin-dependent protein catabolic process"/>
    <property type="evidence" value="ECO:0007669"/>
    <property type="project" value="TreeGrafter"/>
</dbReference>
<dbReference type="EMBL" id="MCGO01000037">
    <property type="protein sequence ID" value="ORY39917.1"/>
    <property type="molecule type" value="Genomic_DNA"/>
</dbReference>
<keyword evidence="4" id="KW-1185">Reference proteome</keyword>
<name>A0A1Y2BZ48_9FUNG</name>
<dbReference type="OrthoDB" id="29061at2759"/>